<organism evidence="1 2">
    <name type="scientific">Symbiodinium pilosum</name>
    <name type="common">Dinoflagellate</name>
    <dbReference type="NCBI Taxonomy" id="2952"/>
    <lineage>
        <taxon>Eukaryota</taxon>
        <taxon>Sar</taxon>
        <taxon>Alveolata</taxon>
        <taxon>Dinophyceae</taxon>
        <taxon>Suessiales</taxon>
        <taxon>Symbiodiniaceae</taxon>
        <taxon>Symbiodinium</taxon>
    </lineage>
</organism>
<dbReference type="EMBL" id="CAJNIZ010046249">
    <property type="protein sequence ID" value="CAE7743865.1"/>
    <property type="molecule type" value="Genomic_DNA"/>
</dbReference>
<feature type="non-terminal residue" evidence="1">
    <location>
        <position position="1"/>
    </location>
</feature>
<dbReference type="OrthoDB" id="10632361at2759"/>
<reference evidence="1" key="1">
    <citation type="submission" date="2021-02" db="EMBL/GenBank/DDBJ databases">
        <authorList>
            <person name="Dougan E. K."/>
            <person name="Rhodes N."/>
            <person name="Thang M."/>
            <person name="Chan C."/>
        </authorList>
    </citation>
    <scope>NUCLEOTIDE SEQUENCE</scope>
</reference>
<evidence type="ECO:0000313" key="1">
    <source>
        <dbReference type="EMBL" id="CAE7743865.1"/>
    </source>
</evidence>
<dbReference type="InterPro" id="IPR029058">
    <property type="entry name" value="AB_hydrolase_fold"/>
</dbReference>
<dbReference type="PANTHER" id="PTHR42103:SF2">
    <property type="entry name" value="AB HYDROLASE-1 DOMAIN-CONTAINING PROTEIN"/>
    <property type="match status" value="1"/>
</dbReference>
<sequence length="196" mass="20784">VVVLHPHPHMGGDMMNPTVEAVLQGLWREPTVAATLRFNFGHDLSQSLNEAQAAVAFLQKETGIPSWAGVGYSYGAAILSEMLLKSALEPPASGAVLLAPPLSMLPGFSLASTRPQLAGGLALALIAGNRDEYCDAQQLREVHEELQDPSLPQPPLLELIDGCDHFFGQPRHLAAAADLAVKVVTRCAAGRLQAPL</sequence>
<evidence type="ECO:0008006" key="3">
    <source>
        <dbReference type="Google" id="ProtNLM"/>
    </source>
</evidence>
<evidence type="ECO:0000313" key="2">
    <source>
        <dbReference type="Proteomes" id="UP000649617"/>
    </source>
</evidence>
<keyword evidence="2" id="KW-1185">Reference proteome</keyword>
<dbReference type="AlphaFoldDB" id="A0A812XGW8"/>
<gene>
    <name evidence="1" type="ORF">SPIL2461_LOCUS21441</name>
</gene>
<accession>A0A812XGW8</accession>
<name>A0A812XGW8_SYMPI</name>
<dbReference type="Proteomes" id="UP000649617">
    <property type="component" value="Unassembled WGS sequence"/>
</dbReference>
<protein>
    <recommendedName>
        <fullName evidence="3">Serine hydrolase FSH domain-containing protein</fullName>
    </recommendedName>
</protein>
<proteinExistence type="predicted"/>
<dbReference type="SUPFAM" id="SSF53474">
    <property type="entry name" value="alpha/beta-Hydrolases"/>
    <property type="match status" value="1"/>
</dbReference>
<dbReference type="PANTHER" id="PTHR42103">
    <property type="entry name" value="ALPHA/BETA-HYDROLASES SUPERFAMILY PROTEIN"/>
    <property type="match status" value="1"/>
</dbReference>
<dbReference type="Gene3D" id="3.40.50.1820">
    <property type="entry name" value="alpha/beta hydrolase"/>
    <property type="match status" value="1"/>
</dbReference>
<comment type="caution">
    <text evidence="1">The sequence shown here is derived from an EMBL/GenBank/DDBJ whole genome shotgun (WGS) entry which is preliminary data.</text>
</comment>